<dbReference type="PROSITE" id="PS51318">
    <property type="entry name" value="TAT"/>
    <property type="match status" value="1"/>
</dbReference>
<keyword evidence="4" id="KW-1185">Reference proteome</keyword>
<evidence type="ECO:0000313" key="3">
    <source>
        <dbReference type="EMBL" id="GMM61227.1"/>
    </source>
</evidence>
<organism evidence="3 4">
    <name type="scientific">Novosphingobium pituita</name>
    <dbReference type="NCBI Taxonomy" id="3056842"/>
    <lineage>
        <taxon>Bacteria</taxon>
        <taxon>Pseudomonadati</taxon>
        <taxon>Pseudomonadota</taxon>
        <taxon>Alphaproteobacteria</taxon>
        <taxon>Sphingomonadales</taxon>
        <taxon>Sphingomonadaceae</taxon>
        <taxon>Novosphingobium</taxon>
    </lineage>
</organism>
<dbReference type="PANTHER" id="PTHR36512">
    <property type="entry name" value="D-AMINOPEPTIDASE"/>
    <property type="match status" value="1"/>
</dbReference>
<gene>
    <name evidence="3" type="ORF">NUTIK01_20040</name>
</gene>
<dbReference type="PANTHER" id="PTHR36512:SF3">
    <property type="entry name" value="BLR5678 PROTEIN"/>
    <property type="match status" value="1"/>
</dbReference>
<dbReference type="EMBL" id="BTFW01000001">
    <property type="protein sequence ID" value="GMM61227.1"/>
    <property type="molecule type" value="Genomic_DNA"/>
</dbReference>
<dbReference type="Gene3D" id="3.60.70.12">
    <property type="entry name" value="L-amino peptidase D-ALA esterase/amidase"/>
    <property type="match status" value="1"/>
</dbReference>
<feature type="chain" id="PRO_5045355664" evidence="2">
    <location>
        <begin position="27"/>
        <end position="377"/>
    </location>
</feature>
<reference evidence="3 4" key="1">
    <citation type="submission" date="2023-06" db="EMBL/GenBank/DDBJ databases">
        <title>Draft genome sequence of Novosphingobium sp. strain IK01.</title>
        <authorList>
            <person name="Hatamoto M."/>
            <person name="Ikarashi T."/>
            <person name="Yamaguchi T."/>
        </authorList>
    </citation>
    <scope>NUCLEOTIDE SEQUENCE [LARGE SCALE GENOMIC DNA]</scope>
    <source>
        <strain evidence="3 4">IK01</strain>
    </source>
</reference>
<dbReference type="Proteomes" id="UP001187221">
    <property type="component" value="Unassembled WGS sequence"/>
</dbReference>
<evidence type="ECO:0000256" key="2">
    <source>
        <dbReference type="SAM" id="SignalP"/>
    </source>
</evidence>
<keyword evidence="2" id="KW-0732">Signal</keyword>
<dbReference type="RefSeq" id="WP_317974935.1">
    <property type="nucleotide sequence ID" value="NZ_BTFW01000001.1"/>
</dbReference>
<dbReference type="Pfam" id="PF10518">
    <property type="entry name" value="TAT_signal"/>
    <property type="match status" value="1"/>
</dbReference>
<sequence length="377" mass="37763">MNRRDLLKGSGMLGAAALAPGAVAQAAPTKTPPAATAMLGRTGPRNLITDVAGITVGCAQDADVRTGATVILADKLSTAAIDVRGGGPGTRESDALDGYNLVHAANAIVLSGGSSWGLATADGVAAHLGARGIGYGGMAHAGVPVSPIVPAAILYDLANGGNKNWGAEPPYRELGAQALAAVGETFALGTSGAGYGAMAGGLKGGLGSASCVASDGFTVGAIVAVNSMGSTVLPGTRQFWAAPFEIGNEFGGLTPLPMRVGPEEWGHTKGAAARENTTIACIATDLDLTADEMKRVAIMAQDGLARAIRPVHTPFDGDVVFAICTGRIQPREPRTIAVLKAGAIAADTLARAIARGVFAATPPPGSKVLTWSMLPAR</sequence>
<evidence type="ECO:0000256" key="1">
    <source>
        <dbReference type="ARBA" id="ARBA00007068"/>
    </source>
</evidence>
<dbReference type="CDD" id="cd02252">
    <property type="entry name" value="nylC_like"/>
    <property type="match status" value="1"/>
</dbReference>
<dbReference type="InterPro" id="IPR005321">
    <property type="entry name" value="Peptidase_S58_DmpA"/>
</dbReference>
<comment type="caution">
    <text evidence="3">The sequence shown here is derived from an EMBL/GenBank/DDBJ whole genome shotgun (WGS) entry which is preliminary data.</text>
</comment>
<dbReference type="Pfam" id="PF03576">
    <property type="entry name" value="Peptidase_S58"/>
    <property type="match status" value="1"/>
</dbReference>
<name>A0ABQ6PA35_9SPHN</name>
<evidence type="ECO:0000313" key="4">
    <source>
        <dbReference type="Proteomes" id="UP001187221"/>
    </source>
</evidence>
<feature type="signal peptide" evidence="2">
    <location>
        <begin position="1"/>
        <end position="26"/>
    </location>
</feature>
<dbReference type="InterPro" id="IPR016117">
    <property type="entry name" value="ArgJ-like_dom_sf"/>
</dbReference>
<proteinExistence type="inferred from homology"/>
<dbReference type="SUPFAM" id="SSF56266">
    <property type="entry name" value="DmpA/ArgJ-like"/>
    <property type="match status" value="1"/>
</dbReference>
<protein>
    <submittedName>
        <fullName evidence="3">P1 family peptidase</fullName>
    </submittedName>
</protein>
<comment type="similarity">
    <text evidence="1">Belongs to the peptidase S58 family.</text>
</comment>
<accession>A0ABQ6PA35</accession>
<dbReference type="InterPro" id="IPR006311">
    <property type="entry name" value="TAT_signal"/>
</dbReference>
<dbReference type="InterPro" id="IPR019546">
    <property type="entry name" value="TAT_signal_bac_arc"/>
</dbReference>